<evidence type="ECO:0000313" key="4">
    <source>
        <dbReference type="EMBL" id="CAH3150562.1"/>
    </source>
</evidence>
<dbReference type="PROSITE" id="PS00028">
    <property type="entry name" value="ZINC_FINGER_C2H2_1"/>
    <property type="match status" value="1"/>
</dbReference>
<feature type="region of interest" description="Disordered" evidence="2">
    <location>
        <begin position="81"/>
        <end position="109"/>
    </location>
</feature>
<sequence length="174" mass="20026">MCSNMNVTNQLETDAFIVAATMKHFEITSLEDPVDQFIPASILQGTRKMNRPKVYHCSVCGKEYRYEKARDNHEARVHSVNTYPVEEASNSSNTAESPSEEQTPPAEQTTDDRYNYATALLNFGMIVFNFDDAVKEGDVERILRCWQFMMQIFRAYKHTKCAFAALQLFFFSFS</sequence>
<protein>
    <recommendedName>
        <fullName evidence="3">C2H2-type domain-containing protein</fullName>
    </recommendedName>
</protein>
<comment type="caution">
    <text evidence="4">The sequence shown here is derived from an EMBL/GenBank/DDBJ whole genome shotgun (WGS) entry which is preliminary data.</text>
</comment>
<keyword evidence="1" id="KW-0479">Metal-binding</keyword>
<proteinExistence type="predicted"/>
<evidence type="ECO:0000256" key="1">
    <source>
        <dbReference type="PROSITE-ProRule" id="PRU00042"/>
    </source>
</evidence>
<dbReference type="InterPro" id="IPR046496">
    <property type="entry name" value="DUF6589"/>
</dbReference>
<organism evidence="4 5">
    <name type="scientific">Porites lobata</name>
    <dbReference type="NCBI Taxonomy" id="104759"/>
    <lineage>
        <taxon>Eukaryota</taxon>
        <taxon>Metazoa</taxon>
        <taxon>Cnidaria</taxon>
        <taxon>Anthozoa</taxon>
        <taxon>Hexacorallia</taxon>
        <taxon>Scleractinia</taxon>
        <taxon>Fungiina</taxon>
        <taxon>Poritidae</taxon>
        <taxon>Porites</taxon>
    </lineage>
</organism>
<keyword evidence="1" id="KW-0862">Zinc</keyword>
<accession>A0ABN8PUB6</accession>
<evidence type="ECO:0000259" key="3">
    <source>
        <dbReference type="PROSITE" id="PS50157"/>
    </source>
</evidence>
<dbReference type="InterPro" id="IPR013087">
    <property type="entry name" value="Znf_C2H2_type"/>
</dbReference>
<gene>
    <name evidence="4" type="ORF">PLOB_00047681</name>
</gene>
<name>A0ABN8PUB6_9CNID</name>
<dbReference type="Proteomes" id="UP001159405">
    <property type="component" value="Unassembled WGS sequence"/>
</dbReference>
<keyword evidence="1" id="KW-0863">Zinc-finger</keyword>
<evidence type="ECO:0000256" key="2">
    <source>
        <dbReference type="SAM" id="MobiDB-lite"/>
    </source>
</evidence>
<reference evidence="4 5" key="1">
    <citation type="submission" date="2022-05" db="EMBL/GenBank/DDBJ databases">
        <authorList>
            <consortium name="Genoscope - CEA"/>
            <person name="William W."/>
        </authorList>
    </citation>
    <scope>NUCLEOTIDE SEQUENCE [LARGE SCALE GENOMIC DNA]</scope>
</reference>
<dbReference type="EMBL" id="CALNXK010000089">
    <property type="protein sequence ID" value="CAH3150562.1"/>
    <property type="molecule type" value="Genomic_DNA"/>
</dbReference>
<dbReference type="PROSITE" id="PS50157">
    <property type="entry name" value="ZINC_FINGER_C2H2_2"/>
    <property type="match status" value="1"/>
</dbReference>
<feature type="compositionally biased region" description="Low complexity" evidence="2">
    <location>
        <begin position="86"/>
        <end position="101"/>
    </location>
</feature>
<keyword evidence="5" id="KW-1185">Reference proteome</keyword>
<dbReference type="Pfam" id="PF20231">
    <property type="entry name" value="DUF6589"/>
    <property type="match status" value="1"/>
</dbReference>
<evidence type="ECO:0000313" key="5">
    <source>
        <dbReference type="Proteomes" id="UP001159405"/>
    </source>
</evidence>
<feature type="domain" description="C2H2-type" evidence="3">
    <location>
        <begin position="55"/>
        <end position="79"/>
    </location>
</feature>